<comment type="caution">
    <text evidence="2">The sequence shown here is derived from an EMBL/GenBank/DDBJ whole genome shotgun (WGS) entry which is preliminary data.</text>
</comment>
<reference evidence="2 3" key="1">
    <citation type="submission" date="2017-04" db="EMBL/GenBank/DDBJ databases">
        <title>Draft genome sequence of Zooshikella ganghwensis VG4 isolated from Red Sea sediments.</title>
        <authorList>
            <person name="Rehman Z."/>
            <person name="Alam I."/>
            <person name="Kamau A."/>
            <person name="Bajic V."/>
            <person name="Leiknes T."/>
        </authorList>
    </citation>
    <scope>NUCLEOTIDE SEQUENCE [LARGE SCALE GENOMIC DNA]</scope>
    <source>
        <strain evidence="2 3">VG4</strain>
    </source>
</reference>
<sequence>MSFKGKVYRAHNPRWSFLPTSGEGAARHGGRFNPVGTPALYTSERFETAWLEAQQGFPYKTQPLTLCTYQVDCKRVLDLTQPGTLSAIGTSFNELACPWELMVDNGDTPPTWELAKKLIQHDVSGIRVQSFANNATAQDINWVFWCWETKPNTVVVIDDESRLPKNQKSWDEN</sequence>
<name>A0A4V1IMZ5_9GAMM</name>
<accession>A0A4V1IMZ5</accession>
<organism evidence="2 3">
    <name type="scientific">Zooshikella ganghwensis</name>
    <dbReference type="NCBI Taxonomy" id="202772"/>
    <lineage>
        <taxon>Bacteria</taxon>
        <taxon>Pseudomonadati</taxon>
        <taxon>Pseudomonadota</taxon>
        <taxon>Gammaproteobacteria</taxon>
        <taxon>Oceanospirillales</taxon>
        <taxon>Zooshikellaceae</taxon>
        <taxon>Zooshikella</taxon>
    </lineage>
</organism>
<dbReference type="Pfam" id="PF08808">
    <property type="entry name" value="RES"/>
    <property type="match status" value="1"/>
</dbReference>
<dbReference type="AlphaFoldDB" id="A0A4V1IMZ5"/>
<dbReference type="SMART" id="SM00953">
    <property type="entry name" value="RES"/>
    <property type="match status" value="1"/>
</dbReference>
<evidence type="ECO:0000313" key="3">
    <source>
        <dbReference type="Proteomes" id="UP000257039"/>
    </source>
</evidence>
<gene>
    <name evidence="2" type="ORF">B9G39_26050</name>
</gene>
<evidence type="ECO:0000313" key="2">
    <source>
        <dbReference type="EMBL" id="RDH41951.1"/>
    </source>
</evidence>
<protein>
    <recommendedName>
        <fullName evidence="1">RES domain-containing protein</fullName>
    </recommendedName>
</protein>
<proteinExistence type="predicted"/>
<dbReference type="Proteomes" id="UP000257039">
    <property type="component" value="Unassembled WGS sequence"/>
</dbReference>
<feature type="domain" description="RES" evidence="1">
    <location>
        <begin position="19"/>
        <end position="156"/>
    </location>
</feature>
<keyword evidence="3" id="KW-1185">Reference proteome</keyword>
<evidence type="ECO:0000259" key="1">
    <source>
        <dbReference type="SMART" id="SM00953"/>
    </source>
</evidence>
<dbReference type="InterPro" id="IPR014914">
    <property type="entry name" value="RES_dom"/>
</dbReference>
<dbReference type="EMBL" id="NDXW01000002">
    <property type="protein sequence ID" value="RDH41951.1"/>
    <property type="molecule type" value="Genomic_DNA"/>
</dbReference>